<accession>A0ACC0FHI6</accession>
<protein>
    <submittedName>
        <fullName evidence="1">Protein ENHANCED DISEASE RESISTANCE 2</fullName>
    </submittedName>
</protein>
<reference evidence="1 2" key="1">
    <citation type="journal article" date="2022" name="Plant J.">
        <title>Chromosome-level genome of Camellia lanceoleosa provides a valuable resource for understanding genome evolution and self-incompatibility.</title>
        <authorList>
            <person name="Gong W."/>
            <person name="Xiao S."/>
            <person name="Wang L."/>
            <person name="Liao Z."/>
            <person name="Chang Y."/>
            <person name="Mo W."/>
            <person name="Hu G."/>
            <person name="Li W."/>
            <person name="Zhao G."/>
            <person name="Zhu H."/>
            <person name="Hu X."/>
            <person name="Ji K."/>
            <person name="Xiang X."/>
            <person name="Song Q."/>
            <person name="Yuan D."/>
            <person name="Jin S."/>
            <person name="Zhang L."/>
        </authorList>
    </citation>
    <scope>NUCLEOTIDE SEQUENCE [LARGE SCALE GENOMIC DNA]</scope>
    <source>
        <strain evidence="1">SQ_2022a</strain>
    </source>
</reference>
<evidence type="ECO:0000313" key="1">
    <source>
        <dbReference type="EMBL" id="KAI7988008.1"/>
    </source>
</evidence>
<dbReference type="EMBL" id="CM045771">
    <property type="protein sequence ID" value="KAI7988008.1"/>
    <property type="molecule type" value="Genomic_DNA"/>
</dbReference>
<proteinExistence type="predicted"/>
<sequence length="192" mass="21548">MRLILLVGLLSCALSGIVVSFQCFMNFLVEWWRTVIHIGRVLNSDGSIQQPGGTYLEREIESVIDQHQESLVANDMVKCNSSSSSLLLSSSSSSSSAAAAVYLFSVPEDEEDDSHANFLWRTTTRNGPTESISDWTAELDSDLSNQNTNNQAFSGKHWRLLQCQNVSYKLFVGWVELKTRRQFHLLIVLTNN</sequence>
<keyword evidence="2" id="KW-1185">Reference proteome</keyword>
<comment type="caution">
    <text evidence="1">The sequence shown here is derived from an EMBL/GenBank/DDBJ whole genome shotgun (WGS) entry which is preliminary data.</text>
</comment>
<evidence type="ECO:0000313" key="2">
    <source>
        <dbReference type="Proteomes" id="UP001060215"/>
    </source>
</evidence>
<name>A0ACC0FHI6_9ERIC</name>
<dbReference type="Proteomes" id="UP001060215">
    <property type="component" value="Chromosome 14"/>
</dbReference>
<organism evidence="1 2">
    <name type="scientific">Camellia lanceoleosa</name>
    <dbReference type="NCBI Taxonomy" id="1840588"/>
    <lineage>
        <taxon>Eukaryota</taxon>
        <taxon>Viridiplantae</taxon>
        <taxon>Streptophyta</taxon>
        <taxon>Embryophyta</taxon>
        <taxon>Tracheophyta</taxon>
        <taxon>Spermatophyta</taxon>
        <taxon>Magnoliopsida</taxon>
        <taxon>eudicotyledons</taxon>
        <taxon>Gunneridae</taxon>
        <taxon>Pentapetalae</taxon>
        <taxon>asterids</taxon>
        <taxon>Ericales</taxon>
        <taxon>Theaceae</taxon>
        <taxon>Camellia</taxon>
    </lineage>
</organism>
<gene>
    <name evidence="1" type="ORF">LOK49_LG13G02035</name>
</gene>